<gene>
    <name evidence="1" type="ORF">Faunusvirus15_4</name>
</gene>
<evidence type="ECO:0000313" key="1">
    <source>
        <dbReference type="EMBL" id="AYV79453.1"/>
    </source>
</evidence>
<protein>
    <submittedName>
        <fullName evidence="1">Uncharacterized protein</fullName>
    </submittedName>
</protein>
<organism evidence="1">
    <name type="scientific">Faunusvirus sp</name>
    <dbReference type="NCBI Taxonomy" id="2487766"/>
    <lineage>
        <taxon>Viruses</taxon>
        <taxon>Varidnaviria</taxon>
        <taxon>Bamfordvirae</taxon>
        <taxon>Nucleocytoviricota</taxon>
        <taxon>Megaviricetes</taxon>
        <taxon>Imitervirales</taxon>
        <taxon>Mimiviridae</taxon>
    </lineage>
</organism>
<name>A0A3G5A0T1_9VIRU</name>
<dbReference type="EMBL" id="MK072146">
    <property type="protein sequence ID" value="AYV79453.1"/>
    <property type="molecule type" value="Genomic_DNA"/>
</dbReference>
<proteinExistence type="predicted"/>
<accession>A0A3G5A0T1</accession>
<sequence>MNSEYILILCAGVLILYVLHCHCKSNQSAPEKFTNSGLNMTSYSPEIVKFQCDKTKKILDDVNGYEAQNCGAPKSADVRDTTNQRDFCRFYDEQAIVYDINSESWCSANNTSIKNAEIVNSNAVAHVSTGVESDIIPTNVDKKINDMIITDNSV</sequence>
<reference evidence="1" key="1">
    <citation type="submission" date="2018-10" db="EMBL/GenBank/DDBJ databases">
        <title>Hidden diversity of soil giant viruses.</title>
        <authorList>
            <person name="Schulz F."/>
            <person name="Alteio L."/>
            <person name="Goudeau D."/>
            <person name="Ryan E.M."/>
            <person name="Malmstrom R.R."/>
            <person name="Blanchard J."/>
            <person name="Woyke T."/>
        </authorList>
    </citation>
    <scope>NUCLEOTIDE SEQUENCE</scope>
    <source>
        <strain evidence="1">FNV1</strain>
    </source>
</reference>